<dbReference type="PANTHER" id="PTHR36203">
    <property type="entry name" value="ASCORBATE-SPECIFIC PTS SYSTEM EIIA COMPONENT"/>
    <property type="match status" value="1"/>
</dbReference>
<evidence type="ECO:0000256" key="10">
    <source>
        <dbReference type="ARBA" id="ARBA00042072"/>
    </source>
</evidence>
<proteinExistence type="predicted"/>
<evidence type="ECO:0000256" key="5">
    <source>
        <dbReference type="ARBA" id="ARBA00022679"/>
    </source>
</evidence>
<keyword evidence="13" id="KW-0762">Sugar transport</keyword>
<dbReference type="InterPro" id="IPR016152">
    <property type="entry name" value="PTrfase/Anion_transptr"/>
</dbReference>
<dbReference type="InterPro" id="IPR002178">
    <property type="entry name" value="PTS_EIIA_type-2_dom"/>
</dbReference>
<keyword evidence="2" id="KW-0813">Transport</keyword>
<keyword evidence="7" id="KW-0418">Kinase</keyword>
<dbReference type="OrthoDB" id="1634238at2"/>
<dbReference type="InterPro" id="IPR003501">
    <property type="entry name" value="PTS_EIIB_2/3"/>
</dbReference>
<dbReference type="Pfam" id="PF00359">
    <property type="entry name" value="PTS_EIIA_2"/>
    <property type="match status" value="1"/>
</dbReference>
<dbReference type="AlphaFoldDB" id="A0A2A3YF74"/>
<evidence type="ECO:0000256" key="3">
    <source>
        <dbReference type="ARBA" id="ARBA00022490"/>
    </source>
</evidence>
<dbReference type="GeneID" id="95328613"/>
<dbReference type="Proteomes" id="UP000218598">
    <property type="component" value="Unassembled WGS sequence"/>
</dbReference>
<dbReference type="PROSITE" id="PS51094">
    <property type="entry name" value="PTS_EIIA_TYPE_2"/>
    <property type="match status" value="1"/>
</dbReference>
<comment type="function">
    <text evidence="8">The phosphoenolpyruvate-dependent sugar phosphotransferase system (sugar PTS), a major carbohydrate active transport system, catalyzes the phosphorylation of incoming sugar substrates concomitantly with their translocation across the cell membrane. The enzyme II UlaABC PTS system is involved in ascorbate transport.</text>
</comment>
<evidence type="ECO:0000313" key="14">
    <source>
        <dbReference type="Proteomes" id="UP000218598"/>
    </source>
</evidence>
<evidence type="ECO:0000256" key="1">
    <source>
        <dbReference type="ARBA" id="ARBA00004496"/>
    </source>
</evidence>
<keyword evidence="14" id="KW-1185">Reference proteome</keyword>
<feature type="compositionally biased region" description="Acidic residues" evidence="11">
    <location>
        <begin position="149"/>
        <end position="167"/>
    </location>
</feature>
<evidence type="ECO:0000259" key="12">
    <source>
        <dbReference type="PROSITE" id="PS51094"/>
    </source>
</evidence>
<keyword evidence="4" id="KW-0597">Phosphoprotein</keyword>
<dbReference type="Gene3D" id="3.40.50.2300">
    <property type="match status" value="1"/>
</dbReference>
<organism evidence="13 14">
    <name type="scientific">Brachybacterium alimentarium</name>
    <dbReference type="NCBI Taxonomy" id="47845"/>
    <lineage>
        <taxon>Bacteria</taxon>
        <taxon>Bacillati</taxon>
        <taxon>Actinomycetota</taxon>
        <taxon>Actinomycetes</taxon>
        <taxon>Micrococcales</taxon>
        <taxon>Dermabacteraceae</taxon>
        <taxon>Brachybacterium</taxon>
    </lineage>
</organism>
<evidence type="ECO:0000256" key="8">
    <source>
        <dbReference type="ARBA" id="ARBA00037387"/>
    </source>
</evidence>
<gene>
    <name evidence="13" type="ORF">CIK66_17540</name>
</gene>
<dbReference type="GO" id="GO:0008982">
    <property type="term" value="F:protein-N(PI)-phosphohistidine-sugar phosphotransferase activity"/>
    <property type="evidence" value="ECO:0007669"/>
    <property type="project" value="InterPro"/>
</dbReference>
<evidence type="ECO:0000256" key="4">
    <source>
        <dbReference type="ARBA" id="ARBA00022553"/>
    </source>
</evidence>
<feature type="domain" description="PTS EIIA type-2" evidence="12">
    <location>
        <begin position="6"/>
        <end position="149"/>
    </location>
</feature>
<protein>
    <recommendedName>
        <fullName evidence="9">Ascorbate-specific PTS system EIIA component</fullName>
    </recommendedName>
    <alternativeName>
        <fullName evidence="10">Ascorbate-specific phosphotransferase enzyme IIA component</fullName>
    </alternativeName>
</protein>
<evidence type="ECO:0000256" key="9">
    <source>
        <dbReference type="ARBA" id="ARBA00041175"/>
    </source>
</evidence>
<dbReference type="GO" id="GO:0005737">
    <property type="term" value="C:cytoplasm"/>
    <property type="evidence" value="ECO:0007669"/>
    <property type="project" value="UniProtKB-SubCell"/>
</dbReference>
<dbReference type="Pfam" id="PF02302">
    <property type="entry name" value="PTS_IIB"/>
    <property type="match status" value="1"/>
</dbReference>
<dbReference type="EMBL" id="NRGR01000040">
    <property type="protein sequence ID" value="PCC37755.1"/>
    <property type="molecule type" value="Genomic_DNA"/>
</dbReference>
<evidence type="ECO:0000313" key="13">
    <source>
        <dbReference type="EMBL" id="PCC37755.1"/>
    </source>
</evidence>
<evidence type="ECO:0000256" key="2">
    <source>
        <dbReference type="ARBA" id="ARBA00022448"/>
    </source>
</evidence>
<accession>A0A2A3YF74</accession>
<keyword evidence="5" id="KW-0808">Transferase</keyword>
<feature type="compositionally biased region" description="Low complexity" evidence="11">
    <location>
        <begin position="189"/>
        <end position="225"/>
    </location>
</feature>
<evidence type="ECO:0000256" key="6">
    <source>
        <dbReference type="ARBA" id="ARBA00022683"/>
    </source>
</evidence>
<reference evidence="13 14" key="1">
    <citation type="journal article" date="2017" name="Elife">
        <title>Extensive horizontal gene transfer in cheese-associated bacteria.</title>
        <authorList>
            <person name="Bonham K.S."/>
            <person name="Wolfe B.E."/>
            <person name="Dutton R.J."/>
        </authorList>
    </citation>
    <scope>NUCLEOTIDE SEQUENCE [LARGE SCALE GENOMIC DNA]</scope>
    <source>
        <strain evidence="13 14">341_9</strain>
    </source>
</reference>
<dbReference type="PANTHER" id="PTHR36203:SF1">
    <property type="entry name" value="ASCORBATE-SPECIFIC PTS SYSTEM EIIA COMPONENT"/>
    <property type="match status" value="1"/>
</dbReference>
<comment type="caution">
    <text evidence="13">The sequence shown here is derived from an EMBL/GenBank/DDBJ whole genome shotgun (WGS) entry which is preliminary data.</text>
</comment>
<dbReference type="GO" id="GO:0016301">
    <property type="term" value="F:kinase activity"/>
    <property type="evidence" value="ECO:0007669"/>
    <property type="project" value="UniProtKB-KW"/>
</dbReference>
<feature type="compositionally biased region" description="Low complexity" evidence="11">
    <location>
        <begin position="168"/>
        <end position="181"/>
    </location>
</feature>
<dbReference type="Gene3D" id="3.40.930.10">
    <property type="entry name" value="Mannitol-specific EII, Chain A"/>
    <property type="match status" value="1"/>
</dbReference>
<evidence type="ECO:0000256" key="7">
    <source>
        <dbReference type="ARBA" id="ARBA00022777"/>
    </source>
</evidence>
<keyword evidence="3" id="KW-0963">Cytoplasm</keyword>
<name>A0A2A3YF74_9MICO</name>
<dbReference type="InterPro" id="IPR036095">
    <property type="entry name" value="PTS_EIIB-like_sf"/>
</dbReference>
<dbReference type="GO" id="GO:0009401">
    <property type="term" value="P:phosphoenolpyruvate-dependent sugar phosphotransferase system"/>
    <property type="evidence" value="ECO:0007669"/>
    <property type="project" value="UniProtKB-KW"/>
</dbReference>
<dbReference type="CDD" id="cd05563">
    <property type="entry name" value="PTS_IIB_ascorbate"/>
    <property type="match status" value="1"/>
</dbReference>
<dbReference type="InterPro" id="IPR051351">
    <property type="entry name" value="Ascorbate-PTS_EIIA_comp"/>
</dbReference>
<feature type="region of interest" description="Disordered" evidence="11">
    <location>
        <begin position="148"/>
        <end position="225"/>
    </location>
</feature>
<evidence type="ECO:0000256" key="11">
    <source>
        <dbReference type="SAM" id="MobiDB-lite"/>
    </source>
</evidence>
<keyword evidence="6" id="KW-0598">Phosphotransferase system</keyword>
<comment type="subcellular location">
    <subcellularLocation>
        <location evidence="1">Cytoplasm</location>
    </subcellularLocation>
</comment>
<sequence>MSQLSDLVDPSAISLDASAQDWRAAIRLSGDLLVSTESTTSSYTDAMIRTVEEHGPYIVIAPGFALAHARPDESVLRTALSFVRLAEPIPFGNEANDPVTLVMALAAADASAHQSALAALAGVLADPTSRRELDTASTPAEVLAALGADDADAAEGADTSTDADTDAGTDAATDAGTESATSEPDADGTRSATAVSTPAPATATATAPAPAPAPSAASADATAGPSALVDPDAVPSKNLLLTVCGNGLGTSLFLKNTAEQVLDRWGWSSYLDIQATDTISAKGRAKEADVILTSGAIADTLGDVGVRVEVIENFTSQAEIDAVLRRVYAV</sequence>
<dbReference type="SUPFAM" id="SSF52794">
    <property type="entry name" value="PTS system IIB component-like"/>
    <property type="match status" value="1"/>
</dbReference>
<dbReference type="SUPFAM" id="SSF55804">
    <property type="entry name" value="Phoshotransferase/anion transport protein"/>
    <property type="match status" value="1"/>
</dbReference>
<dbReference type="RefSeq" id="WP_096166454.1">
    <property type="nucleotide sequence ID" value="NZ_JBQQNQ010000023.1"/>
</dbReference>